<comment type="caution">
    <text evidence="2">The sequence shown here is derived from an EMBL/GenBank/DDBJ whole genome shotgun (WGS) entry which is preliminary data.</text>
</comment>
<dbReference type="Pfam" id="PF13809">
    <property type="entry name" value="Tubulin_2"/>
    <property type="match status" value="1"/>
</dbReference>
<keyword evidence="1" id="KW-0175">Coiled coil</keyword>
<accession>A0A832A149</accession>
<proteinExistence type="predicted"/>
<name>A0A832A149_9BACT</name>
<reference evidence="2" key="1">
    <citation type="journal article" date="2020" name="mSystems">
        <title>Genome- and Community-Level Interaction Insights into Carbon Utilization and Element Cycling Functions of Hydrothermarchaeota in Hydrothermal Sediment.</title>
        <authorList>
            <person name="Zhou Z."/>
            <person name="Liu Y."/>
            <person name="Xu W."/>
            <person name="Pan J."/>
            <person name="Luo Z.H."/>
            <person name="Li M."/>
        </authorList>
    </citation>
    <scope>NUCLEOTIDE SEQUENCE [LARGE SCALE GENOMIC DNA]</scope>
    <source>
        <strain evidence="2">SpSt-456</strain>
    </source>
</reference>
<evidence type="ECO:0000256" key="1">
    <source>
        <dbReference type="SAM" id="Coils"/>
    </source>
</evidence>
<dbReference type="Gene3D" id="3.40.50.1440">
    <property type="entry name" value="Tubulin/FtsZ, GTPase domain"/>
    <property type="match status" value="1"/>
</dbReference>
<feature type="coiled-coil region" evidence="1">
    <location>
        <begin position="618"/>
        <end position="649"/>
    </location>
</feature>
<organism evidence="2">
    <name type="scientific">Desulfacinum infernum</name>
    <dbReference type="NCBI Taxonomy" id="35837"/>
    <lineage>
        <taxon>Bacteria</taxon>
        <taxon>Pseudomonadati</taxon>
        <taxon>Thermodesulfobacteriota</taxon>
        <taxon>Syntrophobacteria</taxon>
        <taxon>Syntrophobacterales</taxon>
        <taxon>Syntrophobacteraceae</taxon>
        <taxon>Desulfacinum</taxon>
    </lineage>
</organism>
<dbReference type="InterPro" id="IPR036525">
    <property type="entry name" value="Tubulin/FtsZ_GTPase_sf"/>
</dbReference>
<protein>
    <submittedName>
        <fullName evidence="2">Uncharacterized protein</fullName>
    </submittedName>
</protein>
<evidence type="ECO:0000313" key="2">
    <source>
        <dbReference type="EMBL" id="HFK97618.1"/>
    </source>
</evidence>
<dbReference type="EMBL" id="DSTK01000031">
    <property type="protein sequence ID" value="HFK97618.1"/>
    <property type="molecule type" value="Genomic_DNA"/>
</dbReference>
<sequence>MAKVGELDLLPIPRPGWSAPPSYFLSLGGLGYLTLSWLMYEISRYLPETSSMDNTAIAGFLALDTDQGERQDLPPHDWARPRLVRLSGNANDLLRRVDNGEYPGIKAFLERTPIVEEVVKKAPNLADGAGATRPLGRMAFHANWNLIYENLQKLVQRSLESAPMRFGGERFELQTGPRRNFYVVCSLAGGTGSSCFLDIAAALRHLRQQHYLNEDWRIMGFFTLADVLASDKAVYKEDHRTRMRANAYGALKELNHYLSGEPFLAHYGPQGDVEIRLSNQKDQDTLYDLVFLVDTPNQNNQPLSGRREVATFLAQSMLLLALTPLQQEFMSRLINDIATLMFDQSDPPAGADDGRERQKRLFSSLGLATLTLPTRPYLEVAVSKTACEVFHQLRGTSGTVAAPNSVDTILKNLGLTAEGLDAAFSSHLGRSLPSIAECIEQMQRARDPVEELERLLGLVSVQAQRGREQEAQVTVEEALTRLTGVLTNELARLQSQGSGVSPLSAIDAVTQHIHNLRTVLQREWEEAQARVHAGLAPAGTAAGQRGDIGSHPDYAQLRDAMREAQQANRLTRWLRRIFSRDEPLSPFAADLENVLGLFAAAEEAVVRMRVWPYKIQFLDRINHLLQEERNRLDAAAQALERLENELTRRWWAQEQAATFPFRHELAALSFKDYWNQLFLDGTTYAAQLPTWVDELRRQGLPFPGGNRVVFNEWWRHTCSDVVDALHAFCREKLMSLTHIAADLDIENAPRLLQWGLDSSCFLPQRIPTPFMATVQEWKRRAGPSLLFHGGAEDETRHYVISGCRTRQNSWNDALNLVGLNMMEGGPANKATLLTMRLGFSIQTVARVDDWFSRAYVPLVRGGWPLHLFQPEEVDKMVEPFLGWLKKMPNTDEATELVKEAVGAFVCSFTPRNGKEYLVVSSLGDFPSSIRALLYEASPQQAHHERQKILGFLDSQRRSRAFLAQQAGTDIQNADSENVLNALIQEGVLQEGSPSNHYALASRYYEKAKDVPELMDFFFPVVQQREKAPERKEFIALLTRQEALCRWFVKKVARALIADHRRDETRRRLNKGEFSAFLETVLAMYLR</sequence>
<dbReference type="InterPro" id="IPR025904">
    <property type="entry name" value="Tubulin-like"/>
</dbReference>
<gene>
    <name evidence="2" type="ORF">ENS06_09915</name>
</gene>
<dbReference type="AlphaFoldDB" id="A0A832A149"/>